<dbReference type="STRING" id="402676.B6JWV2"/>
<keyword evidence="3 5" id="KW-1133">Transmembrane helix</keyword>
<evidence type="ECO:0000259" key="7">
    <source>
        <dbReference type="PROSITE" id="PS50801"/>
    </source>
</evidence>
<comment type="subcellular location">
    <subcellularLocation>
        <location evidence="1">Membrane</location>
        <topology evidence="1">Multi-pass membrane protein</topology>
    </subcellularLocation>
</comment>
<dbReference type="GO" id="GO:0016020">
    <property type="term" value="C:membrane"/>
    <property type="evidence" value="ECO:0000318"/>
    <property type="project" value="GO_Central"/>
</dbReference>
<feature type="domain" description="Cyclic nucleotide-binding" evidence="6">
    <location>
        <begin position="867"/>
        <end position="949"/>
    </location>
</feature>
<keyword evidence="10" id="KW-1185">Reference proteome</keyword>
<dbReference type="SMART" id="SM00100">
    <property type="entry name" value="cNMP"/>
    <property type="match status" value="1"/>
</dbReference>
<dbReference type="eggNOG" id="KOG0236">
    <property type="taxonomic scope" value="Eukaryota"/>
</dbReference>
<dbReference type="AlphaFoldDB" id="B6JWV2"/>
<evidence type="ECO:0000256" key="3">
    <source>
        <dbReference type="ARBA" id="ARBA00022989"/>
    </source>
</evidence>
<dbReference type="EMBL" id="KE651166">
    <property type="protein sequence ID" value="EEB05853.2"/>
    <property type="molecule type" value="Genomic_DNA"/>
</dbReference>
<reference evidence="8 10" key="1">
    <citation type="journal article" date="2011" name="Science">
        <title>Comparative functional genomics of the fission yeasts.</title>
        <authorList>
            <person name="Rhind N."/>
            <person name="Chen Z."/>
            <person name="Yassour M."/>
            <person name="Thompson D.A."/>
            <person name="Haas B.J."/>
            <person name="Habib N."/>
            <person name="Wapinski I."/>
            <person name="Roy S."/>
            <person name="Lin M.F."/>
            <person name="Heiman D.I."/>
            <person name="Young S.K."/>
            <person name="Furuya K."/>
            <person name="Guo Y."/>
            <person name="Pidoux A."/>
            <person name="Chen H.M."/>
            <person name="Robbertse B."/>
            <person name="Goldberg J.M."/>
            <person name="Aoki K."/>
            <person name="Bayne E.H."/>
            <person name="Berlin A.M."/>
            <person name="Desjardins C.A."/>
            <person name="Dobbs E."/>
            <person name="Dukaj L."/>
            <person name="Fan L."/>
            <person name="FitzGerald M.G."/>
            <person name="French C."/>
            <person name="Gujja S."/>
            <person name="Hansen K."/>
            <person name="Keifenheim D."/>
            <person name="Levin J.Z."/>
            <person name="Mosher R.A."/>
            <person name="Mueller C.A."/>
            <person name="Pfiffner J."/>
            <person name="Priest M."/>
            <person name="Russ C."/>
            <person name="Smialowska A."/>
            <person name="Swoboda P."/>
            <person name="Sykes S.M."/>
            <person name="Vaughn M."/>
            <person name="Vengrova S."/>
            <person name="Yoder R."/>
            <person name="Zeng Q."/>
            <person name="Allshire R."/>
            <person name="Baulcombe D."/>
            <person name="Birren B.W."/>
            <person name="Brown W."/>
            <person name="Ekwall K."/>
            <person name="Kellis M."/>
            <person name="Leatherwood J."/>
            <person name="Levin H."/>
            <person name="Margalit H."/>
            <person name="Martienssen R."/>
            <person name="Nieduszynski C.A."/>
            <person name="Spatafora J.W."/>
            <person name="Friedman N."/>
            <person name="Dalgaard J.Z."/>
            <person name="Baumann P."/>
            <person name="Niki H."/>
            <person name="Regev A."/>
            <person name="Nusbaum C."/>
        </authorList>
    </citation>
    <scope>NUCLEOTIDE SEQUENCE [LARGE SCALE GENOMIC DNA]</scope>
    <source>
        <strain evidence="10">yFS275 / FY16936</strain>
    </source>
</reference>
<dbReference type="PROSITE" id="PS50042">
    <property type="entry name" value="CNMP_BINDING_3"/>
    <property type="match status" value="1"/>
</dbReference>
<evidence type="ECO:0000313" key="10">
    <source>
        <dbReference type="Proteomes" id="UP000001744"/>
    </source>
</evidence>
<keyword evidence="2 5" id="KW-0812">Transmembrane</keyword>
<dbReference type="OrthoDB" id="409725at2759"/>
<dbReference type="SUPFAM" id="SSF51206">
    <property type="entry name" value="cAMP-binding domain-like"/>
    <property type="match status" value="1"/>
</dbReference>
<feature type="transmembrane region" description="Helical" evidence="5">
    <location>
        <begin position="221"/>
        <end position="243"/>
    </location>
</feature>
<feature type="transmembrane region" description="Helical" evidence="5">
    <location>
        <begin position="454"/>
        <end position="475"/>
    </location>
</feature>
<evidence type="ECO:0000256" key="2">
    <source>
        <dbReference type="ARBA" id="ARBA00022692"/>
    </source>
</evidence>
<dbReference type="RefSeq" id="XP_002172146.2">
    <property type="nucleotide sequence ID" value="XM_002172110.2"/>
</dbReference>
<dbReference type="Pfam" id="PF01740">
    <property type="entry name" value="STAS"/>
    <property type="match status" value="1"/>
</dbReference>
<dbReference type="InterPro" id="IPR002645">
    <property type="entry name" value="STAS_dom"/>
</dbReference>
<evidence type="ECO:0000313" key="9">
    <source>
        <dbReference type="JaponicusDB" id="SJAG_00877"/>
    </source>
</evidence>
<dbReference type="SUPFAM" id="SSF52091">
    <property type="entry name" value="SpoIIaa-like"/>
    <property type="match status" value="1"/>
</dbReference>
<feature type="transmembrane region" description="Helical" evidence="5">
    <location>
        <begin position="280"/>
        <end position="303"/>
    </location>
</feature>
<dbReference type="HOGENOM" id="CLU_003182_0_2_1"/>
<dbReference type="GO" id="GO:0015174">
    <property type="term" value="F:basic amino acid transmembrane transporter activity"/>
    <property type="evidence" value="ECO:0007669"/>
    <property type="project" value="EnsemblFungi"/>
</dbReference>
<feature type="transmembrane region" description="Helical" evidence="5">
    <location>
        <begin position="315"/>
        <end position="336"/>
    </location>
</feature>
<dbReference type="InterPro" id="IPR036513">
    <property type="entry name" value="STAS_dom_sf"/>
</dbReference>
<feature type="transmembrane region" description="Helical" evidence="5">
    <location>
        <begin position="527"/>
        <end position="560"/>
    </location>
</feature>
<evidence type="ECO:0000256" key="5">
    <source>
        <dbReference type="SAM" id="Phobius"/>
    </source>
</evidence>
<dbReference type="InterPro" id="IPR052706">
    <property type="entry name" value="Membrane-Transporter-like"/>
</dbReference>
<feature type="transmembrane region" description="Helical" evidence="5">
    <location>
        <begin position="387"/>
        <end position="409"/>
    </location>
</feature>
<dbReference type="JaponicusDB" id="SJAG_00877">
    <property type="gene designation" value="vsb1"/>
</dbReference>
<dbReference type="GO" id="GO:0034618">
    <property type="term" value="F:arginine binding"/>
    <property type="evidence" value="ECO:0007669"/>
    <property type="project" value="EnsemblFungi"/>
</dbReference>
<proteinExistence type="predicted"/>
<dbReference type="CDD" id="cd07042">
    <property type="entry name" value="STAS_SulP_like_sulfate_transporter"/>
    <property type="match status" value="1"/>
</dbReference>
<dbReference type="Pfam" id="PF00027">
    <property type="entry name" value="cNMP_binding"/>
    <property type="match status" value="1"/>
</dbReference>
<dbReference type="GO" id="GO:0000329">
    <property type="term" value="C:fungal-type vacuole membrane"/>
    <property type="evidence" value="ECO:0007669"/>
    <property type="project" value="EnsemblFungi"/>
</dbReference>
<name>B6JWV2_SCHJY</name>
<sequence>MPMRFSDADDASGSHVGSLRRKFSMLMPMTENADGPSLVSQSFQDHGAIHLQSAQLAMAETDSGVPVADSLASSPADAYMATGFGSIQSSPVVSEHKFPEREPSLGGRPSRVFPYNQAPAETEENERRPLLSYAPETDNDWNMPNVSNSNVLSTDYTPRRWHERARMYWKSSHEFMCDSAGPSILISNIPAVLIGLLLNILDALSYGMILFPLTSPVFSKLGPDGIACFYVSCIVSQLVFSFGGSCFKGSVGSEMVEVIPFFHQIAFTVLARVGPTNPTSVIATTIMSYSLSSVMTGVTFYLLGRFRLGRLIEFFPRHILVGCIGGVGYFLFSTAIEVSSRMEGNMAYDWATLKFLFSPSVFLHWAIPLVLALGVELAQSRWRHPFLVPAFFVFSPLIFFTAVSLIPGLTIQDLRDMNWIFQAPESNEPWYHFWTLFNIKETNWHAILDTVPEMMALTFFGILHVPINVPALAISTGQDDVDTDKELISHGISNGLSGLIGSIQNYMAYTNSFIFIRSGGNNRLAGVMLAIATAGVLYLGPVVIGYIPIWIVGALIFLLGIELLKESLIDTIGTVTTIEYITIVAIVATMGIMDFVFGIVLGIILACFFFVIQASRRSAVRGIYSGNLVRSTVRRPANQQRYLSQAGSQIQVCKLSGFMFFGTINGVESTINNLIKELSFSKNRLRYLIIDFSLVYGADFSVVQSFQRIRRLLSARDVQLCVCGLDERRASFKTLCNICFVGEDNSNVQVFETVNNALEYCENMLLKAFNLYRNKLLQEQMRINHLEMPKSASKFYSSDAQSYSPSPRLEFLRQAAVSTLQDESQELPSIVKYARFEQPFPLIMQVFNGLTTKNEDLWLYVCPHFKKSFLQKGDVLWHAGTPANRLCIVESGMLKALYNLSAEKLSENITGLCVVGELPFMCQSAFRATVTAEMDSVVWSLDMDSWKQLSQDERMGKEIINEFLLISLKLTQERISVITNFALNMHA</sequence>
<dbReference type="CDD" id="cd00038">
    <property type="entry name" value="CAP_ED"/>
    <property type="match status" value="1"/>
</dbReference>
<dbReference type="PANTHER" id="PTHR43310:SF4">
    <property type="entry name" value="AFR304WP"/>
    <property type="match status" value="1"/>
</dbReference>
<dbReference type="VEuPathDB" id="FungiDB:SJAG_00877"/>
<dbReference type="GO" id="GO:0034490">
    <property type="term" value="P:basic amino acid transmembrane import into vacuole"/>
    <property type="evidence" value="ECO:0007669"/>
    <property type="project" value="EnsemblFungi"/>
</dbReference>
<dbReference type="GeneID" id="7051969"/>
<dbReference type="Proteomes" id="UP000001744">
    <property type="component" value="Unassembled WGS sequence"/>
</dbReference>
<protein>
    <submittedName>
        <fullName evidence="8">Sulfate transporter</fullName>
    </submittedName>
</protein>
<evidence type="ECO:0000256" key="1">
    <source>
        <dbReference type="ARBA" id="ARBA00004141"/>
    </source>
</evidence>
<dbReference type="Gene3D" id="2.60.120.10">
    <property type="entry name" value="Jelly Rolls"/>
    <property type="match status" value="1"/>
</dbReference>
<evidence type="ECO:0000313" key="8">
    <source>
        <dbReference type="EMBL" id="EEB05853.2"/>
    </source>
</evidence>
<dbReference type="InterPro" id="IPR000595">
    <property type="entry name" value="cNMP-bd_dom"/>
</dbReference>
<evidence type="ECO:0000259" key="6">
    <source>
        <dbReference type="PROSITE" id="PS50042"/>
    </source>
</evidence>
<gene>
    <name evidence="9" type="primary">vsb1</name>
    <name evidence="8" type="ORF">SJAG_00877</name>
</gene>
<evidence type="ECO:0000256" key="4">
    <source>
        <dbReference type="ARBA" id="ARBA00023136"/>
    </source>
</evidence>
<accession>B6JWV2</accession>
<feature type="transmembrane region" description="Helical" evidence="5">
    <location>
        <begin position="580"/>
        <end position="612"/>
    </location>
</feature>
<organism evidence="8 10">
    <name type="scientific">Schizosaccharomyces japonicus (strain yFS275 / FY16936)</name>
    <name type="common">Fission yeast</name>
    <dbReference type="NCBI Taxonomy" id="402676"/>
    <lineage>
        <taxon>Eukaryota</taxon>
        <taxon>Fungi</taxon>
        <taxon>Dikarya</taxon>
        <taxon>Ascomycota</taxon>
        <taxon>Taphrinomycotina</taxon>
        <taxon>Schizosaccharomycetes</taxon>
        <taxon>Schizosaccharomycetales</taxon>
        <taxon>Schizosaccharomycetaceae</taxon>
        <taxon>Schizosaccharomyces</taxon>
    </lineage>
</organism>
<dbReference type="OMA" id="ENEDFWF"/>
<dbReference type="PROSITE" id="PS50801">
    <property type="entry name" value="STAS"/>
    <property type="match status" value="1"/>
</dbReference>
<feature type="transmembrane region" description="Helical" evidence="5">
    <location>
        <begin position="356"/>
        <end position="375"/>
    </location>
</feature>
<dbReference type="InterPro" id="IPR011547">
    <property type="entry name" value="SLC26A/SulP_dom"/>
</dbReference>
<keyword evidence="4 5" id="KW-0472">Membrane</keyword>
<dbReference type="PANTHER" id="PTHR43310">
    <property type="entry name" value="SULFATE TRANSPORTER YBAR-RELATED"/>
    <property type="match status" value="1"/>
</dbReference>
<dbReference type="InterPro" id="IPR018490">
    <property type="entry name" value="cNMP-bd_dom_sf"/>
</dbReference>
<dbReference type="Pfam" id="PF00916">
    <property type="entry name" value="Sulfate_transp"/>
    <property type="match status" value="1"/>
</dbReference>
<dbReference type="Gene3D" id="3.30.750.24">
    <property type="entry name" value="STAS domain"/>
    <property type="match status" value="1"/>
</dbReference>
<dbReference type="InterPro" id="IPR014710">
    <property type="entry name" value="RmlC-like_jellyroll"/>
</dbReference>
<feature type="domain" description="STAS" evidence="7">
    <location>
        <begin position="652"/>
        <end position="761"/>
    </location>
</feature>